<keyword evidence="2" id="KW-1185">Reference proteome</keyword>
<dbReference type="HOGENOM" id="CLU_2407797_0_0_7"/>
<sequence length="92" mass="10188">MTFTNPSDAAIRAILERPLAIAVVICSTHPNRDSHRIARRLPPSLAVLHPERVSVWVGVKQVRLRQQSDSCWFSMSCLITDSGAPPQLMPEG</sequence>
<dbReference type="EMBL" id="AZHX01000358">
    <property type="protein sequence ID" value="ETX07838.1"/>
    <property type="molecule type" value="Genomic_DNA"/>
</dbReference>
<protein>
    <submittedName>
        <fullName evidence="1">Uncharacterized protein</fullName>
    </submittedName>
</protein>
<dbReference type="Proteomes" id="UP000019140">
    <property type="component" value="Unassembled WGS sequence"/>
</dbReference>
<gene>
    <name evidence="1" type="ORF">ETSY2_08860</name>
</gene>
<evidence type="ECO:0000313" key="1">
    <source>
        <dbReference type="EMBL" id="ETX07838.1"/>
    </source>
</evidence>
<evidence type="ECO:0000313" key="2">
    <source>
        <dbReference type="Proteomes" id="UP000019140"/>
    </source>
</evidence>
<comment type="caution">
    <text evidence="1">The sequence shown here is derived from an EMBL/GenBank/DDBJ whole genome shotgun (WGS) entry which is preliminary data.</text>
</comment>
<proteinExistence type="predicted"/>
<reference evidence="1 2" key="1">
    <citation type="journal article" date="2014" name="Nature">
        <title>An environmental bacterial taxon with a large and distinct metabolic repertoire.</title>
        <authorList>
            <person name="Wilson M.C."/>
            <person name="Mori T."/>
            <person name="Ruckert C."/>
            <person name="Uria A.R."/>
            <person name="Helf M.J."/>
            <person name="Takada K."/>
            <person name="Gernert C."/>
            <person name="Steffens U.A."/>
            <person name="Heycke N."/>
            <person name="Schmitt S."/>
            <person name="Rinke C."/>
            <person name="Helfrich E.J."/>
            <person name="Brachmann A.O."/>
            <person name="Gurgui C."/>
            <person name="Wakimoto T."/>
            <person name="Kracht M."/>
            <person name="Crusemann M."/>
            <person name="Hentschel U."/>
            <person name="Abe I."/>
            <person name="Matsunaga S."/>
            <person name="Kalinowski J."/>
            <person name="Takeyama H."/>
            <person name="Piel J."/>
        </authorList>
    </citation>
    <scope>NUCLEOTIDE SEQUENCE [LARGE SCALE GENOMIC DNA]</scope>
    <source>
        <strain evidence="2">TSY2</strain>
    </source>
</reference>
<organism evidence="1 2">
    <name type="scientific">Candidatus Entotheonella gemina</name>
    <dbReference type="NCBI Taxonomy" id="1429439"/>
    <lineage>
        <taxon>Bacteria</taxon>
        <taxon>Pseudomonadati</taxon>
        <taxon>Nitrospinota/Tectimicrobiota group</taxon>
        <taxon>Candidatus Tectimicrobiota</taxon>
        <taxon>Candidatus Entotheonellia</taxon>
        <taxon>Candidatus Entotheonellales</taxon>
        <taxon>Candidatus Entotheonellaceae</taxon>
        <taxon>Candidatus Entotheonella</taxon>
    </lineage>
</organism>
<name>W4MCB0_9BACT</name>
<dbReference type="AlphaFoldDB" id="W4MCB0"/>
<accession>W4MCB0</accession>